<dbReference type="EMBL" id="FONN01000002">
    <property type="protein sequence ID" value="SFE43732.1"/>
    <property type="molecule type" value="Genomic_DNA"/>
</dbReference>
<dbReference type="Proteomes" id="UP000183410">
    <property type="component" value="Unassembled WGS sequence"/>
</dbReference>
<gene>
    <name evidence="1" type="ORF">SAMN04487969_102512</name>
</gene>
<evidence type="ECO:0000313" key="2">
    <source>
        <dbReference type="Proteomes" id="UP000183410"/>
    </source>
</evidence>
<sequence>MKYTERVGEIEQTYEADTPEEIASLIRTLNPYSIEIDAENKAE</sequence>
<evidence type="ECO:0000313" key="1">
    <source>
        <dbReference type="EMBL" id="SFE43732.1"/>
    </source>
</evidence>
<organism evidence="1 2">
    <name type="scientific">Paenibacillus algorifonticola</name>
    <dbReference type="NCBI Taxonomy" id="684063"/>
    <lineage>
        <taxon>Bacteria</taxon>
        <taxon>Bacillati</taxon>
        <taxon>Bacillota</taxon>
        <taxon>Bacilli</taxon>
        <taxon>Bacillales</taxon>
        <taxon>Paenibacillaceae</taxon>
        <taxon>Paenibacillus</taxon>
    </lineage>
</organism>
<reference evidence="2" key="1">
    <citation type="submission" date="2016-10" db="EMBL/GenBank/DDBJ databases">
        <authorList>
            <person name="Varghese N."/>
            <person name="Submissions S."/>
        </authorList>
    </citation>
    <scope>NUCLEOTIDE SEQUENCE [LARGE SCALE GENOMIC DNA]</scope>
    <source>
        <strain evidence="2">CGMCC 1.10223</strain>
    </source>
</reference>
<name>A0A1I2AIK9_9BACL</name>
<dbReference type="RefSeq" id="WP_269431287.1">
    <property type="nucleotide sequence ID" value="NZ_FONN01000002.1"/>
</dbReference>
<accession>A0A1I2AIK9</accession>
<protein>
    <submittedName>
        <fullName evidence="1">Uncharacterized protein</fullName>
    </submittedName>
</protein>
<proteinExistence type="predicted"/>
<dbReference type="AlphaFoldDB" id="A0A1I2AIK9"/>
<keyword evidence="2" id="KW-1185">Reference proteome</keyword>